<dbReference type="Proteomes" id="UP000001497">
    <property type="component" value="Chromosome"/>
</dbReference>
<protein>
    <recommendedName>
        <fullName evidence="1">Antitoxin SocA-like Panacea domain-containing protein</fullName>
    </recommendedName>
</protein>
<dbReference type="EMBL" id="CP001792">
    <property type="protein sequence ID" value="ACX76283.1"/>
    <property type="molecule type" value="Genomic_DNA"/>
</dbReference>
<dbReference type="OrthoDB" id="9813053at2"/>
<dbReference type="HOGENOM" id="CLU_107140_0_0_0"/>
<sequence length="180" mass="20675">MSAFKPLFGKEVLLNAALWVATKLPEDQCRLHKIFKILWFADLYHLKKYGRTVTGDTYIAMNNGPVPSVLYDEMKFTPSEGDAFRRFDKGSEKGFVVPLKTVNSDFLSESDIEALSYSFDLYKDKSFDELTRLSHQHAWNSAQKSGMNTSIRIDEILDEIGADCELRKYVKDDILFRQAL</sequence>
<dbReference type="EMBL" id="CP002158">
    <property type="protein sequence ID" value="ADL25436.1"/>
    <property type="molecule type" value="Genomic_DNA"/>
</dbReference>
<proteinExistence type="predicted"/>
<dbReference type="eggNOG" id="COG3600">
    <property type="taxonomic scope" value="Bacteria"/>
</dbReference>
<dbReference type="InterPro" id="IPR025272">
    <property type="entry name" value="SocA_Panacea"/>
</dbReference>
<name>C9RN31_FIBSS</name>
<evidence type="ECO:0000259" key="1">
    <source>
        <dbReference type="Pfam" id="PF13274"/>
    </source>
</evidence>
<organism evidence="3 4">
    <name type="scientific">Fibrobacter succinogenes (strain ATCC 19169 / S85)</name>
    <dbReference type="NCBI Taxonomy" id="59374"/>
    <lineage>
        <taxon>Bacteria</taxon>
        <taxon>Pseudomonadati</taxon>
        <taxon>Fibrobacterota</taxon>
        <taxon>Fibrobacteria</taxon>
        <taxon>Fibrobacterales</taxon>
        <taxon>Fibrobacteraceae</taxon>
        <taxon>Fibrobacter</taxon>
    </lineage>
</organism>
<feature type="domain" description="Antitoxin SocA-like Panacea" evidence="1">
    <location>
        <begin position="34"/>
        <end position="139"/>
    </location>
</feature>
<reference evidence="3" key="3">
    <citation type="submission" date="2010-08" db="EMBL/GenBank/DDBJ databases">
        <authorList>
            <person name="Durkin A.S."/>
            <person name="Nelson K.E."/>
            <person name="Morrison M."/>
            <person name="Forsberg C.W."/>
            <person name="Wilson D.B."/>
            <person name="Russell J.B."/>
            <person name="Cann I.K.O."/>
            <person name="Mackie R.I."/>
            <person name="White B.A."/>
        </authorList>
    </citation>
    <scope>NUCLEOTIDE SEQUENCE</scope>
    <source>
        <strain evidence="3">S85</strain>
    </source>
</reference>
<dbReference type="KEGG" id="fsc:FSU_3268"/>
<reference evidence="4" key="2">
    <citation type="submission" date="2010-08" db="EMBL/GenBank/DDBJ databases">
        <title>Complete sequence of Fibrobacter succinogenes subsp. succinogenes S85.</title>
        <authorList>
            <person name="Durkin A.S."/>
            <person name="Nelson K.E."/>
            <person name="Morrison M."/>
            <person name="Forsberg C.W."/>
            <person name="Wilson D.B."/>
            <person name="Russell J.B."/>
            <person name="Cann I.K.O."/>
            <person name="Mackie R.I."/>
            <person name="White B.A."/>
        </authorList>
    </citation>
    <scope>NUCLEOTIDE SEQUENCE [LARGE SCALE GENOMIC DNA]</scope>
    <source>
        <strain evidence="4">ATCC 19169 / S85</strain>
    </source>
</reference>
<dbReference type="Proteomes" id="UP000000517">
    <property type="component" value="Chromosome"/>
</dbReference>
<accession>C9RN31</accession>
<evidence type="ECO:0000313" key="2">
    <source>
        <dbReference type="EMBL" id="ACX76283.1"/>
    </source>
</evidence>
<gene>
    <name evidence="2" type="ordered locus">Fisuc_2700</name>
    <name evidence="3" type="ordered locus">FSU_3268</name>
</gene>
<evidence type="ECO:0000313" key="5">
    <source>
        <dbReference type="Proteomes" id="UP000001497"/>
    </source>
</evidence>
<dbReference type="STRING" id="59374.FSU_3268"/>
<dbReference type="AlphaFoldDB" id="C9RN31"/>
<reference evidence="2 5" key="1">
    <citation type="submission" date="2009-10" db="EMBL/GenBank/DDBJ databases">
        <title>Complete sequence of Fibrobacter succinogenes subsp. succinogenes S85.</title>
        <authorList>
            <consortium name="US DOE Joint Genome Institute"/>
            <person name="Lucas S."/>
            <person name="Copeland A."/>
            <person name="Lapidus A."/>
            <person name="Glavina del Rio T."/>
            <person name="Tice H."/>
            <person name="Bruce D."/>
            <person name="Goodwin L."/>
            <person name="Pitluck S."/>
            <person name="Chertkov O."/>
            <person name="Detter J.C."/>
            <person name="Han C."/>
            <person name="Tapia R."/>
            <person name="Larimer F."/>
            <person name="Land M."/>
            <person name="Hauser L."/>
            <person name="Kyrpides N."/>
            <person name="Mikhailova N."/>
            <person name="Weimer P.J."/>
            <person name="Stevenson D.M."/>
            <person name="Boyum J."/>
            <person name="Brumm P.I."/>
            <person name="Mead D."/>
        </authorList>
    </citation>
    <scope>NUCLEOTIDE SEQUENCE [LARGE SCALE GENOMIC DNA]</scope>
    <source>
        <strain evidence="5">ATCC 19169 / S85</strain>
        <strain evidence="2">S85</strain>
    </source>
</reference>
<evidence type="ECO:0000313" key="4">
    <source>
        <dbReference type="Proteomes" id="UP000000517"/>
    </source>
</evidence>
<dbReference type="KEGG" id="fsu:Fisuc_2700"/>
<dbReference type="Pfam" id="PF13274">
    <property type="entry name" value="SocA_Panacea"/>
    <property type="match status" value="1"/>
</dbReference>
<keyword evidence="5" id="KW-1185">Reference proteome</keyword>
<dbReference type="RefSeq" id="WP_014547295.1">
    <property type="nucleotide sequence ID" value="NC_013410.1"/>
</dbReference>
<evidence type="ECO:0000313" key="3">
    <source>
        <dbReference type="EMBL" id="ADL25436.1"/>
    </source>
</evidence>